<dbReference type="CDD" id="cd11386">
    <property type="entry name" value="MCP_signal"/>
    <property type="match status" value="1"/>
</dbReference>
<dbReference type="SUPFAM" id="SSF55785">
    <property type="entry name" value="PYP-like sensor domain (PAS domain)"/>
    <property type="match status" value="3"/>
</dbReference>
<dbReference type="HOGENOM" id="CLU_000445_107_26_5"/>
<feature type="domain" description="PAS" evidence="5">
    <location>
        <begin position="22"/>
        <end position="70"/>
    </location>
</feature>
<feature type="domain" description="Methyl-accepting transducer" evidence="4">
    <location>
        <begin position="424"/>
        <end position="653"/>
    </location>
</feature>
<keyword evidence="9" id="KW-1185">Reference proteome</keyword>
<evidence type="ECO:0000256" key="2">
    <source>
        <dbReference type="ARBA" id="ARBA00029447"/>
    </source>
</evidence>
<dbReference type="Pfam" id="PF00015">
    <property type="entry name" value="MCPsignal"/>
    <property type="match status" value="1"/>
</dbReference>
<dbReference type="KEGG" id="pami:JCM7686_0835"/>
<keyword evidence="3" id="KW-0807">Transducer</keyword>
<dbReference type="InterPro" id="IPR004089">
    <property type="entry name" value="MCPsignal_dom"/>
</dbReference>
<dbReference type="Pfam" id="PF08447">
    <property type="entry name" value="PAS_3"/>
    <property type="match status" value="1"/>
</dbReference>
<evidence type="ECO:0000259" key="6">
    <source>
        <dbReference type="PROSITE" id="PS50113"/>
    </source>
</evidence>
<dbReference type="CDD" id="cd00130">
    <property type="entry name" value="PAS"/>
    <property type="match status" value="3"/>
</dbReference>
<sequence length="685" mass="74929">MSSTTHPFPDQALFAVEKVQAVLAYDLDGRIVDVNQRYLDICGYRREELVGQPLMMLNENQDSDRLAPEDFMSALCRGAAQKTEAKHVGRGGESYWVFETHVPVMNEAGQLEKVVILALDQTKSNHRAQEHDALQRAVDRSQAVIEFKPNGEIITANDNFLKTFGYTLGEIKGRHHSIFCDPAFSNSIEYRQFWTDLENGYFQAGEFHRMAKGGRDVWVVASYNPVVDKCGNVLRVVKYAADVTARKRALLDKAESRQAAVSRSQAVIEFKPTGEIITANENFLTALGYTLPEIQGRHHSMFCDPSYTQTAEYRQFWMELEGGRYQTGEYRRVAKGGRDVWIVASYNPVLDEQGNVSSVIKYATDVTPRKRAVNELIVGLDKLAHGDLTPRISDAISSEFESVRESFNLTLDSFTEMVEEIRNQAEAMNTEAGQIARGAGDLARRGESQAASLEETASAVEQISGNIAMTSSAANDADAAARDAQQVVLKGAEVVSQAIAAIERIDEHTKQMGEFTRVIEGFAFQTNLLSINAAVEAARAGEVGRGFAVVANEVRNLAQQSAKASQSIADLINKSETEVKAGVKLVRDAGSSLNQIREAVAGMVENIAGIAHATSEQATGVREVSQALSQLDSVNQANLSMSEQYAAAAASLSSQVEDLGAMMDRFDTGAEAPAPTTRRFSQKIA</sequence>
<dbReference type="Proteomes" id="UP000015480">
    <property type="component" value="Chromosome"/>
</dbReference>
<evidence type="ECO:0000259" key="7">
    <source>
        <dbReference type="PROSITE" id="PS50885"/>
    </source>
</evidence>
<dbReference type="EMBL" id="CP006650">
    <property type="protein sequence ID" value="AGT07944.1"/>
    <property type="molecule type" value="Genomic_DNA"/>
</dbReference>
<accession>S5XL56</accession>
<organism evidence="8 9">
    <name type="scientific">Paracoccus aminophilus JCM 7686</name>
    <dbReference type="NCBI Taxonomy" id="1367847"/>
    <lineage>
        <taxon>Bacteria</taxon>
        <taxon>Pseudomonadati</taxon>
        <taxon>Pseudomonadota</taxon>
        <taxon>Alphaproteobacteria</taxon>
        <taxon>Rhodobacterales</taxon>
        <taxon>Paracoccaceae</taxon>
        <taxon>Paracoccus</taxon>
    </lineage>
</organism>
<dbReference type="eggNOG" id="COG0840">
    <property type="taxonomic scope" value="Bacteria"/>
</dbReference>
<reference evidence="8 9" key="1">
    <citation type="journal article" date="2014" name="BMC Genomics">
        <title>Architecture and functions of a multipartite genome of the methylotrophic bacterium Paracoccus aminophilus JCM 7686, containing primary and secondary chromids.</title>
        <authorList>
            <person name="Dziewit L."/>
            <person name="Czarnecki J."/>
            <person name="Wibberg D."/>
            <person name="Radlinska M."/>
            <person name="Mrozek P."/>
            <person name="Szymczak M."/>
            <person name="Schluter A."/>
            <person name="Puhler A."/>
            <person name="Bartosik D."/>
        </authorList>
    </citation>
    <scope>NUCLEOTIDE SEQUENCE [LARGE SCALE GENOMIC DNA]</scope>
    <source>
        <strain evidence="8">JCM 7686</strain>
    </source>
</reference>
<dbReference type="SUPFAM" id="SSF58104">
    <property type="entry name" value="Methyl-accepting chemotaxis protein (MCP) signaling domain"/>
    <property type="match status" value="1"/>
</dbReference>
<feature type="domain" description="PAC" evidence="6">
    <location>
        <begin position="203"/>
        <end position="255"/>
    </location>
</feature>
<keyword evidence="1" id="KW-0145">Chemotaxis</keyword>
<evidence type="ECO:0000256" key="3">
    <source>
        <dbReference type="PROSITE-ProRule" id="PRU00284"/>
    </source>
</evidence>
<dbReference type="RefSeq" id="WP_020949583.1">
    <property type="nucleotide sequence ID" value="NC_022041.1"/>
</dbReference>
<dbReference type="InterPro" id="IPR003660">
    <property type="entry name" value="HAMP_dom"/>
</dbReference>
<evidence type="ECO:0000259" key="4">
    <source>
        <dbReference type="PROSITE" id="PS50111"/>
    </source>
</evidence>
<feature type="domain" description="PAC" evidence="6">
    <location>
        <begin position="81"/>
        <end position="133"/>
    </location>
</feature>
<dbReference type="GO" id="GO:0007165">
    <property type="term" value="P:signal transduction"/>
    <property type="evidence" value="ECO:0007669"/>
    <property type="project" value="UniProtKB-KW"/>
</dbReference>
<dbReference type="PROSITE" id="PS50112">
    <property type="entry name" value="PAS"/>
    <property type="match status" value="2"/>
</dbReference>
<dbReference type="SMART" id="SM00091">
    <property type="entry name" value="PAS"/>
    <property type="match status" value="3"/>
</dbReference>
<evidence type="ECO:0000313" key="8">
    <source>
        <dbReference type="EMBL" id="AGT07944.1"/>
    </source>
</evidence>
<dbReference type="OrthoDB" id="9765776at2"/>
<dbReference type="SMART" id="SM00086">
    <property type="entry name" value="PAC"/>
    <property type="match status" value="3"/>
</dbReference>
<dbReference type="GO" id="GO:0004888">
    <property type="term" value="F:transmembrane signaling receptor activity"/>
    <property type="evidence" value="ECO:0007669"/>
    <property type="project" value="InterPro"/>
</dbReference>
<dbReference type="InterPro" id="IPR004090">
    <property type="entry name" value="Chemotax_Me-accpt_rcpt"/>
</dbReference>
<dbReference type="GO" id="GO:0016020">
    <property type="term" value="C:membrane"/>
    <property type="evidence" value="ECO:0007669"/>
    <property type="project" value="InterPro"/>
</dbReference>
<gene>
    <name evidence="8" type="ORF">JCM7686_0835</name>
</gene>
<dbReference type="AlphaFoldDB" id="S5XL56"/>
<dbReference type="Pfam" id="PF13426">
    <property type="entry name" value="PAS_9"/>
    <property type="match status" value="2"/>
</dbReference>
<dbReference type="PROSITE" id="PS50111">
    <property type="entry name" value="CHEMOTAXIS_TRANSDUC_2"/>
    <property type="match status" value="1"/>
</dbReference>
<evidence type="ECO:0000259" key="5">
    <source>
        <dbReference type="PROSITE" id="PS50112"/>
    </source>
</evidence>
<dbReference type="GO" id="GO:0006935">
    <property type="term" value="P:chemotaxis"/>
    <property type="evidence" value="ECO:0007669"/>
    <property type="project" value="UniProtKB-KW"/>
</dbReference>
<dbReference type="PROSITE" id="PS50113">
    <property type="entry name" value="PAC"/>
    <property type="match status" value="3"/>
</dbReference>
<dbReference type="PROSITE" id="PS50885">
    <property type="entry name" value="HAMP"/>
    <property type="match status" value="1"/>
</dbReference>
<proteinExistence type="inferred from homology"/>
<dbReference type="InterPro" id="IPR000700">
    <property type="entry name" value="PAS-assoc_C"/>
</dbReference>
<dbReference type="NCBIfam" id="TIGR00229">
    <property type="entry name" value="sensory_box"/>
    <property type="match status" value="3"/>
</dbReference>
<protein>
    <submittedName>
        <fullName evidence="8">Methyl-accepting chemotaxis sensory transducer with Pas/Pac sensor</fullName>
    </submittedName>
</protein>
<comment type="similarity">
    <text evidence="2">Belongs to the methyl-accepting chemotaxis (MCP) protein family.</text>
</comment>
<dbReference type="InterPro" id="IPR000014">
    <property type="entry name" value="PAS"/>
</dbReference>
<dbReference type="InterPro" id="IPR051310">
    <property type="entry name" value="MCP_chemotaxis"/>
</dbReference>
<dbReference type="Gene3D" id="3.30.450.20">
    <property type="entry name" value="PAS domain"/>
    <property type="match status" value="3"/>
</dbReference>
<dbReference type="PATRIC" id="fig|1367847.3.peg.795"/>
<dbReference type="InterPro" id="IPR035965">
    <property type="entry name" value="PAS-like_dom_sf"/>
</dbReference>
<dbReference type="PANTHER" id="PTHR43531:SF11">
    <property type="entry name" value="METHYL-ACCEPTING CHEMOTAXIS PROTEIN 3"/>
    <property type="match status" value="1"/>
</dbReference>
<evidence type="ECO:0000256" key="1">
    <source>
        <dbReference type="ARBA" id="ARBA00022500"/>
    </source>
</evidence>
<feature type="domain" description="HAMP" evidence="7">
    <location>
        <begin position="371"/>
        <end position="419"/>
    </location>
</feature>
<dbReference type="SMART" id="SM00283">
    <property type="entry name" value="MA"/>
    <property type="match status" value="1"/>
</dbReference>
<dbReference type="STRING" id="1367847.JCM7686_0835"/>
<dbReference type="Gene3D" id="1.10.287.950">
    <property type="entry name" value="Methyl-accepting chemotaxis protein"/>
    <property type="match status" value="1"/>
</dbReference>
<dbReference type="PANTHER" id="PTHR43531">
    <property type="entry name" value="PROTEIN ICFG"/>
    <property type="match status" value="1"/>
</dbReference>
<dbReference type="InterPro" id="IPR013655">
    <property type="entry name" value="PAS_fold_3"/>
</dbReference>
<dbReference type="InterPro" id="IPR001610">
    <property type="entry name" value="PAC"/>
</dbReference>
<dbReference type="PRINTS" id="PR00260">
    <property type="entry name" value="CHEMTRNSDUCR"/>
</dbReference>
<name>S5XL56_PARAH</name>
<evidence type="ECO:0000313" key="9">
    <source>
        <dbReference type="Proteomes" id="UP000015480"/>
    </source>
</evidence>
<feature type="domain" description="PAS" evidence="5">
    <location>
        <begin position="130"/>
        <end position="174"/>
    </location>
</feature>
<feature type="domain" description="PAC" evidence="6">
    <location>
        <begin position="326"/>
        <end position="378"/>
    </location>
</feature>